<evidence type="ECO:0000313" key="2">
    <source>
        <dbReference type="Proteomes" id="UP001469553"/>
    </source>
</evidence>
<organism evidence="1 2">
    <name type="scientific">Ameca splendens</name>
    <dbReference type="NCBI Taxonomy" id="208324"/>
    <lineage>
        <taxon>Eukaryota</taxon>
        <taxon>Metazoa</taxon>
        <taxon>Chordata</taxon>
        <taxon>Craniata</taxon>
        <taxon>Vertebrata</taxon>
        <taxon>Euteleostomi</taxon>
        <taxon>Actinopterygii</taxon>
        <taxon>Neopterygii</taxon>
        <taxon>Teleostei</taxon>
        <taxon>Neoteleostei</taxon>
        <taxon>Acanthomorphata</taxon>
        <taxon>Ovalentaria</taxon>
        <taxon>Atherinomorphae</taxon>
        <taxon>Cyprinodontiformes</taxon>
        <taxon>Goodeidae</taxon>
        <taxon>Ameca</taxon>
    </lineage>
</organism>
<protein>
    <submittedName>
        <fullName evidence="1">Uncharacterized protein</fullName>
    </submittedName>
</protein>
<name>A0ABV0XG94_9TELE</name>
<comment type="caution">
    <text evidence="1">The sequence shown here is derived from an EMBL/GenBank/DDBJ whole genome shotgun (WGS) entry which is preliminary data.</text>
</comment>
<gene>
    <name evidence="1" type="ORF">AMECASPLE_020360</name>
</gene>
<dbReference type="EMBL" id="JAHRIP010001692">
    <property type="protein sequence ID" value="MEQ2280480.1"/>
    <property type="molecule type" value="Genomic_DNA"/>
</dbReference>
<accession>A0ABV0XG94</accession>
<sequence>MLTLQCPGFSCQSESESHPLCSTLPCTHTLTHTHSGCPEEIGDKSEPCYGDMYACTQTQTLLPDSDSQRHLLKRVFDGSRMTHYVHSYNSNSHTQPHTNKQTN</sequence>
<keyword evidence="2" id="KW-1185">Reference proteome</keyword>
<evidence type="ECO:0000313" key="1">
    <source>
        <dbReference type="EMBL" id="MEQ2280480.1"/>
    </source>
</evidence>
<reference evidence="1 2" key="1">
    <citation type="submission" date="2021-06" db="EMBL/GenBank/DDBJ databases">
        <authorList>
            <person name="Palmer J.M."/>
        </authorList>
    </citation>
    <scope>NUCLEOTIDE SEQUENCE [LARGE SCALE GENOMIC DNA]</scope>
    <source>
        <strain evidence="1 2">AS_MEX2019</strain>
        <tissue evidence="1">Muscle</tissue>
    </source>
</reference>
<dbReference type="Proteomes" id="UP001469553">
    <property type="component" value="Unassembled WGS sequence"/>
</dbReference>
<proteinExistence type="predicted"/>